<name>A0A9Q1A0Q8_SALPP</name>
<accession>A0A9Q1A0Q8</accession>
<reference evidence="1" key="2">
    <citation type="journal article" date="2023" name="Int. J. Mol. Sci.">
        <title>De Novo Assembly and Annotation of 11 Diverse Shrub Willow (Salix) Genomes Reveals Novel Gene Organization in Sex-Linked Regions.</title>
        <authorList>
            <person name="Hyden B."/>
            <person name="Feng K."/>
            <person name="Yates T.B."/>
            <person name="Jawdy S."/>
            <person name="Cereghino C."/>
            <person name="Smart L.B."/>
            <person name="Muchero W."/>
        </authorList>
    </citation>
    <scope>NUCLEOTIDE SEQUENCE</scope>
    <source>
        <tissue evidence="1">Shoot tip</tissue>
    </source>
</reference>
<dbReference type="EMBL" id="JAPFFK010000007">
    <property type="protein sequence ID" value="KAJ6753671.1"/>
    <property type="molecule type" value="Genomic_DNA"/>
</dbReference>
<gene>
    <name evidence="1" type="ORF">OIU79_026497</name>
</gene>
<protein>
    <submittedName>
        <fullName evidence="1">Uncharacterized protein</fullName>
    </submittedName>
</protein>
<evidence type="ECO:0000313" key="1">
    <source>
        <dbReference type="EMBL" id="KAJ6753671.1"/>
    </source>
</evidence>
<keyword evidence="2" id="KW-1185">Reference proteome</keyword>
<evidence type="ECO:0000313" key="2">
    <source>
        <dbReference type="Proteomes" id="UP001151532"/>
    </source>
</evidence>
<dbReference type="Proteomes" id="UP001151532">
    <property type="component" value="Chromosome 16"/>
</dbReference>
<sequence>MRVRGHRFEEVIPCSYITVLPMYRIIYFEEYILYLNIF</sequence>
<dbReference type="AlphaFoldDB" id="A0A9Q1A0Q8"/>
<organism evidence="1 2">
    <name type="scientific">Salix purpurea</name>
    <name type="common">Purple osier willow</name>
    <dbReference type="NCBI Taxonomy" id="77065"/>
    <lineage>
        <taxon>Eukaryota</taxon>
        <taxon>Viridiplantae</taxon>
        <taxon>Streptophyta</taxon>
        <taxon>Embryophyta</taxon>
        <taxon>Tracheophyta</taxon>
        <taxon>Spermatophyta</taxon>
        <taxon>Magnoliopsida</taxon>
        <taxon>eudicotyledons</taxon>
        <taxon>Gunneridae</taxon>
        <taxon>Pentapetalae</taxon>
        <taxon>rosids</taxon>
        <taxon>fabids</taxon>
        <taxon>Malpighiales</taxon>
        <taxon>Salicaceae</taxon>
        <taxon>Saliceae</taxon>
        <taxon>Salix</taxon>
    </lineage>
</organism>
<reference evidence="1" key="1">
    <citation type="submission" date="2022-11" db="EMBL/GenBank/DDBJ databases">
        <authorList>
            <person name="Hyden B.L."/>
            <person name="Feng K."/>
            <person name="Yates T."/>
            <person name="Jawdy S."/>
            <person name="Smart L.B."/>
            <person name="Muchero W."/>
        </authorList>
    </citation>
    <scope>NUCLEOTIDE SEQUENCE</scope>
    <source>
        <tissue evidence="1">Shoot tip</tissue>
    </source>
</reference>
<proteinExistence type="predicted"/>
<comment type="caution">
    <text evidence="1">The sequence shown here is derived from an EMBL/GenBank/DDBJ whole genome shotgun (WGS) entry which is preliminary data.</text>
</comment>